<dbReference type="Proteomes" id="UP000188320">
    <property type="component" value="Unassembled WGS sequence"/>
</dbReference>
<reference evidence="5" key="1">
    <citation type="submission" date="2017-01" db="EMBL/GenBank/DDBJ databases">
        <authorList>
            <person name="Wang Y."/>
            <person name="White M."/>
            <person name="Kvist S."/>
            <person name="Moncalvo J.-M."/>
        </authorList>
    </citation>
    <scope>NUCLEOTIDE SEQUENCE [LARGE SCALE GENOMIC DNA]</scope>
    <source>
        <strain evidence="5">COL-18-3</strain>
    </source>
</reference>
<dbReference type="OrthoDB" id="19311at2759"/>
<dbReference type="GO" id="GO:0051056">
    <property type="term" value="P:regulation of small GTPase mediated signal transduction"/>
    <property type="evidence" value="ECO:0007669"/>
    <property type="project" value="InterPro"/>
</dbReference>
<dbReference type="InterPro" id="IPR027107">
    <property type="entry name" value="Tuberin/Ral-act_asu"/>
</dbReference>
<dbReference type="Gene3D" id="3.40.50.11210">
    <property type="entry name" value="Rap/Ran-GAP"/>
    <property type="match status" value="1"/>
</dbReference>
<dbReference type="InterPro" id="IPR035974">
    <property type="entry name" value="Rap/Ran-GAP_sf"/>
</dbReference>
<feature type="compositionally biased region" description="Polar residues" evidence="2">
    <location>
        <begin position="781"/>
        <end position="816"/>
    </location>
</feature>
<feature type="compositionally biased region" description="Polar residues" evidence="2">
    <location>
        <begin position="833"/>
        <end position="842"/>
    </location>
</feature>
<feature type="compositionally biased region" description="Acidic residues" evidence="2">
    <location>
        <begin position="877"/>
        <end position="888"/>
    </location>
</feature>
<gene>
    <name evidence="4" type="ORF">AX774_g4284</name>
</gene>
<dbReference type="GO" id="GO:0005737">
    <property type="term" value="C:cytoplasm"/>
    <property type="evidence" value="ECO:0007669"/>
    <property type="project" value="TreeGrafter"/>
</dbReference>
<feature type="compositionally biased region" description="Low complexity" evidence="2">
    <location>
        <begin position="596"/>
        <end position="608"/>
    </location>
</feature>
<comment type="caution">
    <text evidence="4">The sequence shown here is derived from an EMBL/GenBank/DDBJ whole genome shotgun (WGS) entry which is preliminary data.</text>
</comment>
<evidence type="ECO:0000256" key="1">
    <source>
        <dbReference type="ARBA" id="ARBA00022468"/>
    </source>
</evidence>
<dbReference type="SUPFAM" id="SSF111347">
    <property type="entry name" value="Rap/Ran-GAP"/>
    <property type="match status" value="1"/>
</dbReference>
<dbReference type="Pfam" id="PF02145">
    <property type="entry name" value="Rap_GAP"/>
    <property type="match status" value="1"/>
</dbReference>
<evidence type="ECO:0000256" key="2">
    <source>
        <dbReference type="SAM" id="MobiDB-lite"/>
    </source>
</evidence>
<feature type="region of interest" description="Disordered" evidence="2">
    <location>
        <begin position="703"/>
        <end position="896"/>
    </location>
</feature>
<dbReference type="PANTHER" id="PTHR10063">
    <property type="entry name" value="TUBERIN"/>
    <property type="match status" value="1"/>
</dbReference>
<name>A0A1R1PMU5_ZANCU</name>
<feature type="compositionally biased region" description="Low complexity" evidence="2">
    <location>
        <begin position="615"/>
        <end position="625"/>
    </location>
</feature>
<feature type="compositionally biased region" description="Polar residues" evidence="2">
    <location>
        <begin position="703"/>
        <end position="718"/>
    </location>
</feature>
<dbReference type="GO" id="GO:0005634">
    <property type="term" value="C:nucleus"/>
    <property type="evidence" value="ECO:0007669"/>
    <property type="project" value="InterPro"/>
</dbReference>
<feature type="compositionally biased region" description="Low complexity" evidence="2">
    <location>
        <begin position="751"/>
        <end position="780"/>
    </location>
</feature>
<feature type="domain" description="Rap-GAP" evidence="3">
    <location>
        <begin position="360"/>
        <end position="598"/>
    </location>
</feature>
<dbReference type="FunFam" id="3.40.50.11210:FF:000001">
    <property type="entry name" value="Ral GTPase-activating protein subunit alpha-1 isoform 1"/>
    <property type="match status" value="1"/>
</dbReference>
<feature type="region of interest" description="Disordered" evidence="2">
    <location>
        <begin position="596"/>
        <end position="625"/>
    </location>
</feature>
<proteinExistence type="predicted"/>
<sequence>MNVHILEFVSALARYPDLCVNLVPEEYKILLLVALNYIKYANTNTNANKTLKTPSNLNAPISSNNEVNNSEMFEAGPTKQYHILDVEALNKELCMTCFDISESSSFFMENDIVSDEVSEHYVLVMAIQAIDILYIINRPESKFRLLDPMLRGLLVTNDDKNTISEINQISIDMLFRYLPMDNAQVVSETQDVNEADLGETSDHCWAQGFGAVVIRAQKSGRKAQIICHRPSGISSRVVDLPTLAKLYMNRSHNLSSKDFDDACKRLAGVDYPQPAAYIASSSDYLQPPLADVEMPADSLNRLLHGEFVPIPSRNKAIHFPIKISAYPSFVDDLISSYPRFVNIDRPMRLNITSPRVQRTLTTLRYSPSIDTHKIGVIYVGPKQSCESEILRNTHGSVAYWAFLRGLGTVSRLKNNKGYYGGLDTTGKNLDGKFCITWRDTVSHIVFHVASIMPNQGDDSHPQIQKKAHVGNDYVHIVFSESSRSYDFKTIDSQFNYVQILVTPSDISVPSTSKPDVEYLYWVRTQTSPNLPPIGPVMHPKLVSLSALPGLVRIAAIHANIFVQVYLAIKRQTPGEYVSNWRQRLRVYKRLRDGALSSSFSTPTSVSTPTIPPPSTTTTASSTISPLDSISTFNPESFSTTFAPLAPFASSSSSSSSLSPSRLSPQALDTYSISSTIPSTSSFSSTPIIDLVKSTPASPISFQNDSYFAPKSNQHPPIQSQSSMSSASSLRFSSLKSTRKHPSILKKDSLPTNTNTNTNTNTSTNRNRNTNTNTSASSNTNLNIPSFTSDSSSKQRSLSANTPYKSTTFKSIHSNSNQHHRQQSTDKIAKRHSSNSTKSAFTASTSPIPPSDLLSPIAETSIAPKNNDDFFPSSTNNNDDDDDDDDDDSNSGSGSRSGFVSPIDLFCLDGVDLDDPSITAAEIIDTISFKLGIGPSW</sequence>
<dbReference type="GO" id="GO:0005096">
    <property type="term" value="F:GTPase activator activity"/>
    <property type="evidence" value="ECO:0007669"/>
    <property type="project" value="UniProtKB-KW"/>
</dbReference>
<dbReference type="PROSITE" id="PS50085">
    <property type="entry name" value="RAPGAP"/>
    <property type="match status" value="1"/>
</dbReference>
<feature type="compositionally biased region" description="Low complexity" evidence="2">
    <location>
        <begin position="719"/>
        <end position="735"/>
    </location>
</feature>
<keyword evidence="1" id="KW-0343">GTPase activation</keyword>
<dbReference type="EMBL" id="LSSK01000710">
    <property type="protein sequence ID" value="OMH82243.1"/>
    <property type="molecule type" value="Genomic_DNA"/>
</dbReference>
<protein>
    <submittedName>
        <fullName evidence="4">Tuberin</fullName>
    </submittedName>
</protein>
<dbReference type="AlphaFoldDB" id="A0A1R1PMU5"/>
<evidence type="ECO:0000313" key="5">
    <source>
        <dbReference type="Proteomes" id="UP000188320"/>
    </source>
</evidence>
<dbReference type="PANTHER" id="PTHR10063:SF0">
    <property type="entry name" value="TUBERIN"/>
    <property type="match status" value="1"/>
</dbReference>
<keyword evidence="5" id="KW-1185">Reference proteome</keyword>
<organism evidence="4 5">
    <name type="scientific">Zancudomyces culisetae</name>
    <name type="common">Gut fungus</name>
    <name type="synonym">Smittium culisetae</name>
    <dbReference type="NCBI Taxonomy" id="1213189"/>
    <lineage>
        <taxon>Eukaryota</taxon>
        <taxon>Fungi</taxon>
        <taxon>Fungi incertae sedis</taxon>
        <taxon>Zoopagomycota</taxon>
        <taxon>Kickxellomycotina</taxon>
        <taxon>Harpellomycetes</taxon>
        <taxon>Harpellales</taxon>
        <taxon>Legeriomycetaceae</taxon>
        <taxon>Zancudomyces</taxon>
    </lineage>
</organism>
<evidence type="ECO:0000313" key="4">
    <source>
        <dbReference type="EMBL" id="OMH82243.1"/>
    </source>
</evidence>
<evidence type="ECO:0000259" key="3">
    <source>
        <dbReference type="PROSITE" id="PS50085"/>
    </source>
</evidence>
<accession>A0A1R1PMU5</accession>
<dbReference type="InterPro" id="IPR000331">
    <property type="entry name" value="Rap/Ran_GAP_dom"/>
</dbReference>